<feature type="region of interest" description="Disordered" evidence="1">
    <location>
        <begin position="1"/>
        <end position="25"/>
    </location>
</feature>
<organism evidence="3 4">
    <name type="scientific">Tetrabaena socialis</name>
    <dbReference type="NCBI Taxonomy" id="47790"/>
    <lineage>
        <taxon>Eukaryota</taxon>
        <taxon>Viridiplantae</taxon>
        <taxon>Chlorophyta</taxon>
        <taxon>core chlorophytes</taxon>
        <taxon>Chlorophyceae</taxon>
        <taxon>CS clade</taxon>
        <taxon>Chlamydomonadales</taxon>
        <taxon>Tetrabaenaceae</taxon>
        <taxon>Tetrabaena</taxon>
    </lineage>
</organism>
<reference evidence="3 4" key="1">
    <citation type="journal article" date="2017" name="Mol. Biol. Evol.">
        <title>The 4-celled Tetrabaena socialis nuclear genome reveals the essential components for genetic control of cell number at the origin of multicellularity in the volvocine lineage.</title>
        <authorList>
            <person name="Featherston J."/>
            <person name="Arakaki Y."/>
            <person name="Hanschen E.R."/>
            <person name="Ferris P.J."/>
            <person name="Michod R.E."/>
            <person name="Olson B.J.S.C."/>
            <person name="Nozaki H."/>
            <person name="Durand P.M."/>
        </authorList>
    </citation>
    <scope>NUCLEOTIDE SEQUENCE [LARGE SCALE GENOMIC DNA]</scope>
    <source>
        <strain evidence="3 4">NIES-571</strain>
    </source>
</reference>
<dbReference type="InterPro" id="IPR014729">
    <property type="entry name" value="Rossmann-like_a/b/a_fold"/>
</dbReference>
<dbReference type="Proteomes" id="UP000236333">
    <property type="component" value="Unassembled WGS sequence"/>
</dbReference>
<dbReference type="PANTHER" id="PTHR30336:SF20">
    <property type="entry name" value="DUF218 DOMAIN-CONTAINING PROTEIN"/>
    <property type="match status" value="1"/>
</dbReference>
<dbReference type="Pfam" id="PF02698">
    <property type="entry name" value="DUF218"/>
    <property type="match status" value="1"/>
</dbReference>
<evidence type="ECO:0000313" key="4">
    <source>
        <dbReference type="Proteomes" id="UP000236333"/>
    </source>
</evidence>
<evidence type="ECO:0000256" key="1">
    <source>
        <dbReference type="SAM" id="MobiDB-lite"/>
    </source>
</evidence>
<dbReference type="InterPro" id="IPR051599">
    <property type="entry name" value="Cell_Envelope_Assoc"/>
</dbReference>
<dbReference type="EMBL" id="PGGS01000038">
    <property type="protein sequence ID" value="PNH11121.1"/>
    <property type="molecule type" value="Genomic_DNA"/>
</dbReference>
<dbReference type="PANTHER" id="PTHR30336">
    <property type="entry name" value="INNER MEMBRANE PROTEIN, PROBABLE PERMEASE"/>
    <property type="match status" value="1"/>
</dbReference>
<dbReference type="Gene3D" id="3.40.50.620">
    <property type="entry name" value="HUPs"/>
    <property type="match status" value="1"/>
</dbReference>
<gene>
    <name evidence="3" type="ORF">TSOC_002081</name>
</gene>
<dbReference type="OrthoDB" id="529184at2759"/>
<dbReference type="CDD" id="cd06259">
    <property type="entry name" value="YdcF-like"/>
    <property type="match status" value="1"/>
</dbReference>
<sequence length="258" mass="28613">MTAASAATAPPMEWPTSSRRNGSLTEPLKGRVQAGVDAFLQLGYCQCAGLCACMPRRSHILTAPEPPSEPPARHRPSCLRSGFMCCRRCSVTKACRRALDEPLQGRARHLIFSGAHPGGVVTRHTEANVMREYAEGLSGQRAIAPGSWLEEDASTSTYENALFSLELVRQQRWTSVLLVTSPFHQIRSQLVFQKLAAAAAAAHAGSEGWWQPTKVYVARTAFVPHAGHFWWPLDRLVDWWDFVREVAALVYYLGRARL</sequence>
<dbReference type="InterPro" id="IPR003848">
    <property type="entry name" value="DUF218"/>
</dbReference>
<evidence type="ECO:0000259" key="2">
    <source>
        <dbReference type="Pfam" id="PF02698"/>
    </source>
</evidence>
<feature type="non-terminal residue" evidence="3">
    <location>
        <position position="258"/>
    </location>
</feature>
<feature type="compositionally biased region" description="Polar residues" evidence="1">
    <location>
        <begin position="15"/>
        <end position="24"/>
    </location>
</feature>
<accession>A0A2J8AF18</accession>
<dbReference type="AlphaFoldDB" id="A0A2J8AF18"/>
<dbReference type="GO" id="GO:0005886">
    <property type="term" value="C:plasma membrane"/>
    <property type="evidence" value="ECO:0007669"/>
    <property type="project" value="TreeGrafter"/>
</dbReference>
<evidence type="ECO:0000313" key="3">
    <source>
        <dbReference type="EMBL" id="PNH11121.1"/>
    </source>
</evidence>
<name>A0A2J8AF18_9CHLO</name>
<feature type="compositionally biased region" description="Low complexity" evidence="1">
    <location>
        <begin position="1"/>
        <end position="11"/>
    </location>
</feature>
<protein>
    <recommendedName>
        <fullName evidence="2">DUF218 domain-containing protein</fullName>
    </recommendedName>
</protein>
<keyword evidence="4" id="KW-1185">Reference proteome</keyword>
<proteinExistence type="predicted"/>
<feature type="domain" description="DUF218" evidence="2">
    <location>
        <begin position="104"/>
        <end position="220"/>
    </location>
</feature>
<comment type="caution">
    <text evidence="3">The sequence shown here is derived from an EMBL/GenBank/DDBJ whole genome shotgun (WGS) entry which is preliminary data.</text>
</comment>